<dbReference type="Proteomes" id="UP001596548">
    <property type="component" value="Unassembled WGS sequence"/>
</dbReference>
<evidence type="ECO:0000313" key="1">
    <source>
        <dbReference type="EMBL" id="MFC7278841.1"/>
    </source>
</evidence>
<accession>A0ABW2I1W1</accession>
<protein>
    <submittedName>
        <fullName evidence="1">Nitroreductase family deazaflavin-dependent oxidoreductase</fullName>
    </submittedName>
</protein>
<dbReference type="RefSeq" id="WP_378975952.1">
    <property type="nucleotide sequence ID" value="NZ_JBHTBJ010000038.1"/>
</dbReference>
<reference evidence="2" key="1">
    <citation type="journal article" date="2019" name="Int. J. Syst. Evol. Microbiol.">
        <title>The Global Catalogue of Microorganisms (GCM) 10K type strain sequencing project: providing services to taxonomists for standard genome sequencing and annotation.</title>
        <authorList>
            <consortium name="The Broad Institute Genomics Platform"/>
            <consortium name="The Broad Institute Genome Sequencing Center for Infectious Disease"/>
            <person name="Wu L."/>
            <person name="Ma J."/>
        </authorList>
    </citation>
    <scope>NUCLEOTIDE SEQUENCE [LARGE SCALE GENOMIC DNA]</scope>
    <source>
        <strain evidence="2">XZYJT-10</strain>
    </source>
</reference>
<dbReference type="InterPro" id="IPR004378">
    <property type="entry name" value="F420H2_quin_Rdtase"/>
</dbReference>
<dbReference type="Pfam" id="PF04075">
    <property type="entry name" value="F420H2_quin_red"/>
    <property type="match status" value="1"/>
</dbReference>
<dbReference type="EMBL" id="JBHTBJ010000038">
    <property type="protein sequence ID" value="MFC7278841.1"/>
    <property type="molecule type" value="Genomic_DNA"/>
</dbReference>
<evidence type="ECO:0000313" key="2">
    <source>
        <dbReference type="Proteomes" id="UP001596548"/>
    </source>
</evidence>
<proteinExistence type="predicted"/>
<organism evidence="1 2">
    <name type="scientific">Paractinoplanes rhizophilus</name>
    <dbReference type="NCBI Taxonomy" id="1416877"/>
    <lineage>
        <taxon>Bacteria</taxon>
        <taxon>Bacillati</taxon>
        <taxon>Actinomycetota</taxon>
        <taxon>Actinomycetes</taxon>
        <taxon>Micromonosporales</taxon>
        <taxon>Micromonosporaceae</taxon>
        <taxon>Paractinoplanes</taxon>
    </lineage>
</organism>
<dbReference type="Gene3D" id="2.30.110.10">
    <property type="entry name" value="Electron Transport, Fmn-binding Protein, Chain A"/>
    <property type="match status" value="1"/>
</dbReference>
<comment type="caution">
    <text evidence="1">The sequence shown here is derived from an EMBL/GenBank/DDBJ whole genome shotgun (WGS) entry which is preliminary data.</text>
</comment>
<dbReference type="InterPro" id="IPR012349">
    <property type="entry name" value="Split_barrel_FMN-bd"/>
</dbReference>
<gene>
    <name evidence="1" type="ORF">ACFQS1_33165</name>
</gene>
<sequence>MTVRLARAGVGPFALVRHVGRKTGRAYETPLLLARLGDDFVAELTYGPEVAWYRNVEAAGRCRVVVGGVEYEIDRIEVCPPEVGLRAFGYPAAWVLKALRRREFRVLRRRV</sequence>
<dbReference type="NCBIfam" id="TIGR00026">
    <property type="entry name" value="hi_GC_TIGR00026"/>
    <property type="match status" value="1"/>
</dbReference>
<name>A0ABW2I1W1_9ACTN</name>
<keyword evidence="2" id="KW-1185">Reference proteome</keyword>